<proteinExistence type="predicted"/>
<name>A0AAU6PY11_9CAUD</name>
<protein>
    <submittedName>
        <fullName evidence="1">Uncharacterized protein</fullName>
    </submittedName>
</protein>
<accession>A0AAU6PY11</accession>
<gene>
    <name evidence="1" type="ORF">vBSiFGS009_163</name>
</gene>
<reference evidence="1" key="2">
    <citation type="submission" date="2024-02" db="EMBL/GenBank/DDBJ databases">
        <authorList>
            <person name="Sevilla-Navarro S."/>
            <person name="Torres-Boncompte J."/>
            <person name="Garcia-Llorens J."/>
            <person name="Domingo-Calap P."/>
            <person name="Bernabeu-Gimeno M."/>
            <person name="Catala-Gregori P."/>
        </authorList>
    </citation>
    <scope>NUCLEOTIDE SEQUENCE</scope>
</reference>
<sequence>MFTIRDTEQLGCPIKGCFNCYVLVFKQIVNRILSDLRPVGTLVRPRSNLDRGGCEVRREE</sequence>
<dbReference type="EMBL" id="PP407513">
    <property type="protein sequence ID" value="WYD67818.1"/>
    <property type="molecule type" value="Genomic_DNA"/>
</dbReference>
<reference evidence="1" key="1">
    <citation type="journal article" date="2024" name="Front. Microbiol.">
        <title>Fighting Salmonella Infantis: bacteriophage-driven cleaning and disinfection strategies for broiler farms.</title>
        <authorList>
            <person name="Sevilla-Navarro S."/>
            <person name="Torres-Boncompte J."/>
            <person name="Garcia-Llorens J."/>
            <person name="Bernabeu-Gimeno M."/>
            <person name="Domingo-Calap P."/>
            <person name="Catala-Gregori P."/>
        </authorList>
    </citation>
    <scope>NUCLEOTIDE SEQUENCE</scope>
</reference>
<organism evidence="1">
    <name type="scientific">Salmonella phage vB_Si_CECAV_FGS009</name>
    <dbReference type="NCBI Taxonomy" id="3126494"/>
    <lineage>
        <taxon>Viruses</taxon>
        <taxon>Duplodnaviria</taxon>
        <taxon>Heunggongvirae</taxon>
        <taxon>Uroviricota</taxon>
        <taxon>Caudoviricetes</taxon>
        <taxon>Demerecviridae</taxon>
        <taxon>Markadamsvirinae</taxon>
        <taxon>Tequintavirus</taxon>
    </lineage>
</organism>
<evidence type="ECO:0000313" key="1">
    <source>
        <dbReference type="EMBL" id="WYD67818.1"/>
    </source>
</evidence>